<dbReference type="AlphaFoldDB" id="A0A7J0FF74"/>
<keyword evidence="2" id="KW-1185">Reference proteome</keyword>
<dbReference type="Proteomes" id="UP000585474">
    <property type="component" value="Unassembled WGS sequence"/>
</dbReference>
<sequence length="68" mass="7668">MSGKITVEDLENSFPSWISDHLRDCSFMETEVRDYPVSPSEDLAKLVEDLPLVEDAIPPSKKETNITT</sequence>
<evidence type="ECO:0000313" key="1">
    <source>
        <dbReference type="EMBL" id="GFY96839.1"/>
    </source>
</evidence>
<evidence type="ECO:0000313" key="2">
    <source>
        <dbReference type="Proteomes" id="UP000585474"/>
    </source>
</evidence>
<accession>A0A7J0FF74</accession>
<gene>
    <name evidence="1" type="ORF">Acr_11g0011450</name>
</gene>
<comment type="caution">
    <text evidence="1">The sequence shown here is derived from an EMBL/GenBank/DDBJ whole genome shotgun (WGS) entry which is preliminary data.</text>
</comment>
<name>A0A7J0FF74_9ERIC</name>
<organism evidence="1 2">
    <name type="scientific">Actinidia rufa</name>
    <dbReference type="NCBI Taxonomy" id="165716"/>
    <lineage>
        <taxon>Eukaryota</taxon>
        <taxon>Viridiplantae</taxon>
        <taxon>Streptophyta</taxon>
        <taxon>Embryophyta</taxon>
        <taxon>Tracheophyta</taxon>
        <taxon>Spermatophyta</taxon>
        <taxon>Magnoliopsida</taxon>
        <taxon>eudicotyledons</taxon>
        <taxon>Gunneridae</taxon>
        <taxon>Pentapetalae</taxon>
        <taxon>asterids</taxon>
        <taxon>Ericales</taxon>
        <taxon>Actinidiaceae</taxon>
        <taxon>Actinidia</taxon>
    </lineage>
</organism>
<dbReference type="EMBL" id="BJWL01000011">
    <property type="protein sequence ID" value="GFY96839.1"/>
    <property type="molecule type" value="Genomic_DNA"/>
</dbReference>
<protein>
    <submittedName>
        <fullName evidence="1">Uncharacterized protein</fullName>
    </submittedName>
</protein>
<proteinExistence type="predicted"/>
<reference evidence="1 2" key="1">
    <citation type="submission" date="2019-07" db="EMBL/GenBank/DDBJ databases">
        <title>De Novo Assembly of kiwifruit Actinidia rufa.</title>
        <authorList>
            <person name="Sugita-Konishi S."/>
            <person name="Sato K."/>
            <person name="Mori E."/>
            <person name="Abe Y."/>
            <person name="Kisaki G."/>
            <person name="Hamano K."/>
            <person name="Suezawa K."/>
            <person name="Otani M."/>
            <person name="Fukuda T."/>
            <person name="Manabe T."/>
            <person name="Gomi K."/>
            <person name="Tabuchi M."/>
            <person name="Akimitsu K."/>
            <person name="Kataoka I."/>
        </authorList>
    </citation>
    <scope>NUCLEOTIDE SEQUENCE [LARGE SCALE GENOMIC DNA]</scope>
    <source>
        <strain evidence="2">cv. Fuchu</strain>
    </source>
</reference>